<evidence type="ECO:0000313" key="6">
    <source>
        <dbReference type="EMBL" id="RZQ62460.1"/>
    </source>
</evidence>
<evidence type="ECO:0000256" key="1">
    <source>
        <dbReference type="ARBA" id="ARBA00004141"/>
    </source>
</evidence>
<dbReference type="PANTHER" id="PTHR11706">
    <property type="entry name" value="SOLUTE CARRIER PROTEIN FAMILY 11 MEMBER"/>
    <property type="match status" value="1"/>
</dbReference>
<feature type="transmembrane region" description="Helical" evidence="5">
    <location>
        <begin position="416"/>
        <end position="434"/>
    </location>
</feature>
<evidence type="ECO:0000256" key="5">
    <source>
        <dbReference type="SAM" id="Phobius"/>
    </source>
</evidence>
<keyword evidence="2 5" id="KW-0812">Transmembrane</keyword>
<evidence type="ECO:0000256" key="3">
    <source>
        <dbReference type="ARBA" id="ARBA00022989"/>
    </source>
</evidence>
<protein>
    <submittedName>
        <fullName evidence="6">Divalent metal cation transporter</fullName>
    </submittedName>
</protein>
<reference evidence="6 7" key="1">
    <citation type="submission" date="2019-02" db="EMBL/GenBank/DDBJ databases">
        <title>Draft genome sequence of Amycolatopsis sp. 8-3EHSu isolated from roots of Suaeda maritima.</title>
        <authorList>
            <person name="Duangmal K."/>
            <person name="Chantavorakit T."/>
        </authorList>
    </citation>
    <scope>NUCLEOTIDE SEQUENCE [LARGE SCALE GENOMIC DNA]</scope>
    <source>
        <strain evidence="6 7">8-3EHSu</strain>
    </source>
</reference>
<name>A0A4Q7J4H2_9PSEU</name>
<feature type="transmembrane region" description="Helical" evidence="5">
    <location>
        <begin position="196"/>
        <end position="217"/>
    </location>
</feature>
<keyword evidence="7" id="KW-1185">Reference proteome</keyword>
<feature type="transmembrane region" description="Helical" evidence="5">
    <location>
        <begin position="238"/>
        <end position="260"/>
    </location>
</feature>
<proteinExistence type="predicted"/>
<dbReference type="Proteomes" id="UP000292003">
    <property type="component" value="Unassembled WGS sequence"/>
</dbReference>
<comment type="caution">
    <text evidence="6">The sequence shown here is derived from an EMBL/GenBank/DDBJ whole genome shotgun (WGS) entry which is preliminary data.</text>
</comment>
<dbReference type="InterPro" id="IPR001046">
    <property type="entry name" value="NRAMP_fam"/>
</dbReference>
<keyword evidence="4 5" id="KW-0472">Membrane</keyword>
<sequence>METSATTKDPQATPPTGKARFRGLGPGLLAAATGVGAGDLVATMVAGAQYGMLLLWAAIIGTVLKLALGEGVGRWHLASGTTLLDGWRRLGRWATGFFGLYIVVWGFVYGATAMSAVGLPLNALFGGLAVREWAMIAGVVGLVLVWIQRYHLFEKFMTVLVLIKFASVVSVAFLVAPDLGDLLTGLTFRLPEGSTVYVLGLIGGVGGTITMAAYGYWMFAKGWKGTGWLSMMRLDNAVGYIMTGIFVVAMLIVGSTILFGQKLTQSDSGLLVLGNALGDRYGQWARILFLVGFLAVTTTSLLGVWNGVSLLFADWTRTIRLPHGRRAELETAVVPGESDGKRGAAYKATAAERSLPFRGYLLWLTFPPMILLFLDRPFGLTLVYGVLGSVFMPFLAITLMLLLNSKRVERDGRSRWLSNGLLGAASALFLFLLITDLIERFG</sequence>
<evidence type="ECO:0000256" key="2">
    <source>
        <dbReference type="ARBA" id="ARBA00022692"/>
    </source>
</evidence>
<feature type="transmembrane region" description="Helical" evidence="5">
    <location>
        <begin position="53"/>
        <end position="72"/>
    </location>
</feature>
<dbReference type="OrthoDB" id="9787548at2"/>
<gene>
    <name evidence="6" type="ORF">EWH70_19580</name>
</gene>
<comment type="subcellular location">
    <subcellularLocation>
        <location evidence="1">Membrane</location>
        <topology evidence="1">Multi-pass membrane protein</topology>
    </subcellularLocation>
</comment>
<dbReference type="RefSeq" id="WP_130476887.1">
    <property type="nucleotide sequence ID" value="NZ_SFCC01000009.1"/>
</dbReference>
<dbReference type="GO" id="GO:0005384">
    <property type="term" value="F:manganese ion transmembrane transporter activity"/>
    <property type="evidence" value="ECO:0007669"/>
    <property type="project" value="TreeGrafter"/>
</dbReference>
<dbReference type="Pfam" id="PF01566">
    <property type="entry name" value="Nramp"/>
    <property type="match status" value="1"/>
</dbReference>
<feature type="transmembrane region" description="Helical" evidence="5">
    <location>
        <begin position="380"/>
        <end position="404"/>
    </location>
</feature>
<keyword evidence="3 5" id="KW-1133">Transmembrane helix</keyword>
<dbReference type="NCBIfam" id="NF037982">
    <property type="entry name" value="Nramp_1"/>
    <property type="match status" value="2"/>
</dbReference>
<feature type="transmembrane region" description="Helical" evidence="5">
    <location>
        <begin position="287"/>
        <end position="313"/>
    </location>
</feature>
<dbReference type="GO" id="GO:0005886">
    <property type="term" value="C:plasma membrane"/>
    <property type="evidence" value="ECO:0007669"/>
    <property type="project" value="TreeGrafter"/>
</dbReference>
<dbReference type="AlphaFoldDB" id="A0A4Q7J4H2"/>
<feature type="transmembrane region" description="Helical" evidence="5">
    <location>
        <begin position="28"/>
        <end position="47"/>
    </location>
</feature>
<accession>A0A4Q7J4H2</accession>
<feature type="transmembrane region" description="Helical" evidence="5">
    <location>
        <begin position="159"/>
        <end position="176"/>
    </location>
</feature>
<feature type="transmembrane region" description="Helical" evidence="5">
    <location>
        <begin position="93"/>
        <end position="117"/>
    </location>
</feature>
<dbReference type="EMBL" id="SFCC01000009">
    <property type="protein sequence ID" value="RZQ62460.1"/>
    <property type="molecule type" value="Genomic_DNA"/>
</dbReference>
<evidence type="ECO:0000256" key="4">
    <source>
        <dbReference type="ARBA" id="ARBA00023136"/>
    </source>
</evidence>
<organism evidence="6 7">
    <name type="scientific">Amycolatopsis suaedae</name>
    <dbReference type="NCBI Taxonomy" id="2510978"/>
    <lineage>
        <taxon>Bacteria</taxon>
        <taxon>Bacillati</taxon>
        <taxon>Actinomycetota</taxon>
        <taxon>Actinomycetes</taxon>
        <taxon>Pseudonocardiales</taxon>
        <taxon>Pseudonocardiaceae</taxon>
        <taxon>Amycolatopsis</taxon>
    </lineage>
</organism>
<dbReference type="GO" id="GO:0015086">
    <property type="term" value="F:cadmium ion transmembrane transporter activity"/>
    <property type="evidence" value="ECO:0007669"/>
    <property type="project" value="TreeGrafter"/>
</dbReference>
<evidence type="ECO:0000313" key="7">
    <source>
        <dbReference type="Proteomes" id="UP000292003"/>
    </source>
</evidence>
<feature type="transmembrane region" description="Helical" evidence="5">
    <location>
        <begin position="357"/>
        <end position="374"/>
    </location>
</feature>
<dbReference type="PANTHER" id="PTHR11706:SF3">
    <property type="entry name" value="METAL ION TRANSPORT PROTEIN"/>
    <property type="match status" value="1"/>
</dbReference>
<feature type="transmembrane region" description="Helical" evidence="5">
    <location>
        <begin position="123"/>
        <end position="147"/>
    </location>
</feature>
<dbReference type="GO" id="GO:0034755">
    <property type="term" value="P:iron ion transmembrane transport"/>
    <property type="evidence" value="ECO:0007669"/>
    <property type="project" value="TreeGrafter"/>
</dbReference>